<organism evidence="2 3">
    <name type="scientific">Campylobacter estrildidarum</name>
    <dbReference type="NCBI Taxonomy" id="2510189"/>
    <lineage>
        <taxon>Bacteria</taxon>
        <taxon>Pseudomonadati</taxon>
        <taxon>Campylobacterota</taxon>
        <taxon>Epsilonproteobacteria</taxon>
        <taxon>Campylobacterales</taxon>
        <taxon>Campylobacteraceae</taxon>
        <taxon>Campylobacter</taxon>
    </lineage>
</organism>
<reference evidence="2 3" key="1">
    <citation type="submission" date="2018-05" db="EMBL/GenBank/DDBJ databases">
        <title>Novel Campyloabacter and Helicobacter Species and Strains.</title>
        <authorList>
            <person name="Mannion A.J."/>
            <person name="Shen Z."/>
            <person name="Fox J.G."/>
        </authorList>
    </citation>
    <scope>NUCLEOTIDE SEQUENCE [LARGE SCALE GENOMIC DNA]</scope>
    <source>
        <strain evidence="3">MIT17-664</strain>
    </source>
</reference>
<dbReference type="Proteomes" id="UP000308838">
    <property type="component" value="Unassembled WGS sequence"/>
</dbReference>
<keyword evidence="3" id="KW-1185">Reference proteome</keyword>
<protein>
    <submittedName>
        <fullName evidence="2">Uncharacterized protein</fullName>
    </submittedName>
</protein>
<evidence type="ECO:0000313" key="3">
    <source>
        <dbReference type="Proteomes" id="UP000308838"/>
    </source>
</evidence>
<dbReference type="EMBL" id="NXLZ01000006">
    <property type="protein sequence ID" value="TKX30924.1"/>
    <property type="molecule type" value="Genomic_DNA"/>
</dbReference>
<name>A0A4U7BQI1_9BACT</name>
<accession>A0A4U7BQI1</accession>
<dbReference type="AlphaFoldDB" id="A0A4U7BQI1"/>
<comment type="caution">
    <text evidence="2">The sequence shown here is derived from an EMBL/GenBank/DDBJ whole genome shotgun (WGS) entry which is preliminary data.</text>
</comment>
<evidence type="ECO:0000256" key="1">
    <source>
        <dbReference type="SAM" id="MobiDB-lite"/>
    </source>
</evidence>
<evidence type="ECO:0000313" key="2">
    <source>
        <dbReference type="EMBL" id="TKX30924.1"/>
    </source>
</evidence>
<proteinExistence type="predicted"/>
<feature type="compositionally biased region" description="Low complexity" evidence="1">
    <location>
        <begin position="19"/>
        <end position="62"/>
    </location>
</feature>
<feature type="region of interest" description="Disordered" evidence="1">
    <location>
        <begin position="19"/>
        <end position="63"/>
    </location>
</feature>
<gene>
    <name evidence="2" type="ORF">CQA69_04270</name>
</gene>
<sequence>MINNINSYSNYNYYTNTLNSNKKNSKTNDSVDNNNNKEINNNTNLNNNINSNNNISNNTSLKQTNSNLVSDKSKAVNKILGYGVDEDGFFTSDFNEAAGIPKDYKINAKLIANLNKTLTTTELIYKPLYNYIDWAKELGNFYNEKLQSLDRFGENFNKEKIESEFHISLKNDFEKSDVLLGVFISNDWTKMKESQSTLFGKTYGFDESISKKDMTEFYTFMQKYQLKDPNKIEKSSFKDIIPDTWMGIDKEREKLRGFTSYAVQFHLDYSLIKKSKDFEDEFDKLMSEDLSLEEFKTKYMDFKKRHDEFVKEFETAMGDNLMVKPFKPIQAESKNKETYKDEIKNSFWEQFLKVQKENGVDILELMEKLNEKGIDKRV</sequence>
<dbReference type="OrthoDB" id="5363613at2"/>
<dbReference type="RefSeq" id="WP_137620570.1">
    <property type="nucleotide sequence ID" value="NZ_NXLZ01000006.1"/>
</dbReference>